<dbReference type="Gene3D" id="3.80.10.10">
    <property type="entry name" value="Ribonuclease Inhibitor"/>
    <property type="match status" value="2"/>
</dbReference>
<comment type="caution">
    <text evidence="3">The sequence shown here is derived from an EMBL/GenBank/DDBJ whole genome shotgun (WGS) entry which is preliminary data.</text>
</comment>
<proteinExistence type="predicted"/>
<evidence type="ECO:0000256" key="1">
    <source>
        <dbReference type="ARBA" id="ARBA00022821"/>
    </source>
</evidence>
<dbReference type="AlphaFoldDB" id="A0A978VG78"/>
<dbReference type="Pfam" id="PF23286">
    <property type="entry name" value="LRR_13"/>
    <property type="match status" value="1"/>
</dbReference>
<gene>
    <name evidence="3" type="ORF">FEM48_Zijuj05G0176700</name>
</gene>
<dbReference type="PROSITE" id="PS51450">
    <property type="entry name" value="LRR"/>
    <property type="match status" value="1"/>
</dbReference>
<dbReference type="InterPro" id="IPR044974">
    <property type="entry name" value="Disease_R_plants"/>
</dbReference>
<feature type="domain" description="Disease resistance protein RPS4B/Roq1-like leucine-rich repeats" evidence="2">
    <location>
        <begin position="302"/>
        <end position="464"/>
    </location>
</feature>
<sequence>MEYLTSIDITGTAIKELPSKFELLVGMEEVIGITISEKRILIPGNKYKLRHLDLLDKPPFNNVDFDIPLAILDHEILLDLYIIREAISNWDERYGGLEALDTVLPYHHLSEVDFIMSSNGFSKLKCLPLAALRGTNTLEGIMLKLPEQRTLYLNATSFLKMKRLQLLIFANVVLSGAIEYLPNELRLIDVPGYQFPTLSFNSGPKQLAILNMPYSHIHQLDKGFKNFERLKVLKLSYSKFLRKFPDLSTAPNVESLYVDNCTSLVEINESVGFLNKLVTLDAQCCSNLRTVPSNLVSKYFRTLNFEGCSKLQMFPNIVEKIELITSLDLSSTAIKQLPSSIDHLVALSKLRLSACKKLVNIPSTIYKLVFLDVHDLSGCKNFSTFPNYDQEIHGNFELRRLNLSNYNISNVGFLGTPFSFPLLELLDLSGNKFVSLPSISKLSKLSELSLANCQQLREIPELPGCQINIKASHYKSLVETPWEIMAKIISNDTGSLCPSRSLSVCTYI</sequence>
<keyword evidence="1" id="KW-0611">Plant defense</keyword>
<dbReference type="Proteomes" id="UP000813462">
    <property type="component" value="Unassembled WGS sequence"/>
</dbReference>
<dbReference type="PANTHER" id="PTHR11017:SF559">
    <property type="entry name" value="DISEASE RESISTANCE PROTEIN CHL1"/>
    <property type="match status" value="1"/>
</dbReference>
<reference evidence="3" key="1">
    <citation type="journal article" date="2021" name="Front. Plant Sci.">
        <title>Chromosome-Scale Genome Assembly for Chinese Sour Jujube and Insights Into Its Genome Evolution and Domestication Signature.</title>
        <authorList>
            <person name="Shen L.-Y."/>
            <person name="Luo H."/>
            <person name="Wang X.-L."/>
            <person name="Wang X.-M."/>
            <person name="Qiu X.-J."/>
            <person name="Liu H."/>
            <person name="Zhou S.-S."/>
            <person name="Jia K.-H."/>
            <person name="Nie S."/>
            <person name="Bao Y.-T."/>
            <person name="Zhang R.-G."/>
            <person name="Yun Q.-Z."/>
            <person name="Chai Y.-H."/>
            <person name="Lu J.-Y."/>
            <person name="Li Y."/>
            <person name="Zhao S.-W."/>
            <person name="Mao J.-F."/>
            <person name="Jia S.-G."/>
            <person name="Mao Y.-M."/>
        </authorList>
    </citation>
    <scope>NUCLEOTIDE SEQUENCE</scope>
    <source>
        <strain evidence="3">AT0</strain>
        <tissue evidence="3">Leaf</tissue>
    </source>
</reference>
<dbReference type="InterPro" id="IPR001611">
    <property type="entry name" value="Leu-rich_rpt"/>
</dbReference>
<accession>A0A978VG78</accession>
<evidence type="ECO:0000259" key="2">
    <source>
        <dbReference type="Pfam" id="PF23286"/>
    </source>
</evidence>
<name>A0A978VG78_ZIZJJ</name>
<protein>
    <recommendedName>
        <fullName evidence="2">Disease resistance protein RPS4B/Roq1-like leucine-rich repeats domain-containing protein</fullName>
    </recommendedName>
</protein>
<dbReference type="EMBL" id="JAEACU010000005">
    <property type="protein sequence ID" value="KAH7529367.1"/>
    <property type="molecule type" value="Genomic_DNA"/>
</dbReference>
<dbReference type="GO" id="GO:0006952">
    <property type="term" value="P:defense response"/>
    <property type="evidence" value="ECO:0007669"/>
    <property type="project" value="InterPro"/>
</dbReference>
<dbReference type="SUPFAM" id="SSF52058">
    <property type="entry name" value="L domain-like"/>
    <property type="match status" value="1"/>
</dbReference>
<dbReference type="InterPro" id="IPR058546">
    <property type="entry name" value="RPS4B/Roq1-like_LRR"/>
</dbReference>
<dbReference type="PANTHER" id="PTHR11017">
    <property type="entry name" value="LEUCINE-RICH REPEAT-CONTAINING PROTEIN"/>
    <property type="match status" value="1"/>
</dbReference>
<evidence type="ECO:0000313" key="3">
    <source>
        <dbReference type="EMBL" id="KAH7529367.1"/>
    </source>
</evidence>
<evidence type="ECO:0000313" key="4">
    <source>
        <dbReference type="Proteomes" id="UP000813462"/>
    </source>
</evidence>
<organism evidence="3 4">
    <name type="scientific">Ziziphus jujuba var. spinosa</name>
    <dbReference type="NCBI Taxonomy" id="714518"/>
    <lineage>
        <taxon>Eukaryota</taxon>
        <taxon>Viridiplantae</taxon>
        <taxon>Streptophyta</taxon>
        <taxon>Embryophyta</taxon>
        <taxon>Tracheophyta</taxon>
        <taxon>Spermatophyta</taxon>
        <taxon>Magnoliopsida</taxon>
        <taxon>eudicotyledons</taxon>
        <taxon>Gunneridae</taxon>
        <taxon>Pentapetalae</taxon>
        <taxon>rosids</taxon>
        <taxon>fabids</taxon>
        <taxon>Rosales</taxon>
        <taxon>Rhamnaceae</taxon>
        <taxon>Paliureae</taxon>
        <taxon>Ziziphus</taxon>
    </lineage>
</organism>
<dbReference type="InterPro" id="IPR032675">
    <property type="entry name" value="LRR_dom_sf"/>
</dbReference>